<gene>
    <name evidence="3" type="ORF">HFN_1524</name>
</gene>
<organism evidence="3 4">
    <name type="scientific">Helicobacter fennelliae MRY12-0050</name>
    <dbReference type="NCBI Taxonomy" id="1325130"/>
    <lineage>
        <taxon>Bacteria</taxon>
        <taxon>Pseudomonadati</taxon>
        <taxon>Campylobacterota</taxon>
        <taxon>Epsilonproteobacteria</taxon>
        <taxon>Campylobacterales</taxon>
        <taxon>Helicobacteraceae</taxon>
        <taxon>Helicobacter</taxon>
    </lineage>
</organism>
<dbReference type="STRING" id="1325130.HFN_1524"/>
<accession>T1CVZ0</accession>
<evidence type="ECO:0000313" key="4">
    <source>
        <dbReference type="Proteomes" id="UP000018143"/>
    </source>
</evidence>
<reference evidence="3 4" key="1">
    <citation type="journal article" date="2013" name="Genome Announc.">
        <title>Draft Genome Sequence of Helicobacter fennelliae Strain MRY12-0050, Isolated from a Bacteremia Patient.</title>
        <authorList>
            <person name="Rimbara E."/>
            <person name="Matsui M."/>
            <person name="Mori S."/>
            <person name="Suzuki S."/>
            <person name="Suzuki M."/>
            <person name="Kim H."/>
            <person name="Sekizuka T."/>
            <person name="Kuroda M."/>
            <person name="Shibayama K."/>
        </authorList>
    </citation>
    <scope>NUCLEOTIDE SEQUENCE [LARGE SCALE GENOMIC DNA]</scope>
    <source>
        <strain evidence="3 4">MRY12-0050</strain>
    </source>
</reference>
<dbReference type="EMBL" id="BASD01000003">
    <property type="protein sequence ID" value="GAD17965.1"/>
    <property type="molecule type" value="Genomic_DNA"/>
</dbReference>
<evidence type="ECO:0000256" key="1">
    <source>
        <dbReference type="SAM" id="MobiDB-lite"/>
    </source>
</evidence>
<evidence type="ECO:0000256" key="2">
    <source>
        <dbReference type="SAM" id="Phobius"/>
    </source>
</evidence>
<keyword evidence="2" id="KW-1133">Transmembrane helix</keyword>
<dbReference type="AlphaFoldDB" id="T1CVZ0"/>
<protein>
    <submittedName>
        <fullName evidence="3">Uncharacterized protein</fullName>
    </submittedName>
</protein>
<evidence type="ECO:0000313" key="3">
    <source>
        <dbReference type="EMBL" id="GAD17965.1"/>
    </source>
</evidence>
<keyword evidence="2" id="KW-0472">Membrane</keyword>
<proteinExistence type="predicted"/>
<keyword evidence="2" id="KW-0812">Transmembrane</keyword>
<feature type="region of interest" description="Disordered" evidence="1">
    <location>
        <begin position="85"/>
        <end position="107"/>
    </location>
</feature>
<keyword evidence="4" id="KW-1185">Reference proteome</keyword>
<feature type="transmembrane region" description="Helical" evidence="2">
    <location>
        <begin position="29"/>
        <end position="48"/>
    </location>
</feature>
<sequence length="107" mass="12651">MEFCLIKVFLKILLASIIAGIWHELDESGNEGIALVIFIFVLAVLLMNPVKFQSPEKREEYIQKMREKKEQKLAIALKQKEERARLRKEKQERDEQAQKELQAKIRK</sequence>
<dbReference type="Proteomes" id="UP000018143">
    <property type="component" value="Unassembled WGS sequence"/>
</dbReference>
<name>T1CVZ0_9HELI</name>
<comment type="caution">
    <text evidence="3">The sequence shown here is derived from an EMBL/GenBank/DDBJ whole genome shotgun (WGS) entry which is preliminary data.</text>
</comment>